<accession>D1Z2G8</accession>
<reference evidence="3" key="3">
    <citation type="journal article" date="2011" name="PLoS ONE">
        <title>Genome sequence of a mesophilic hydrogenotrophic methanogen Methanocella paludicola, the first cultivated representative of the order Methanocellales.</title>
        <authorList>
            <person name="Sakai S."/>
            <person name="Takaki Y."/>
            <person name="Shimamura S."/>
            <person name="Sekine M."/>
            <person name="Tajima T."/>
            <person name="Kosugi H."/>
            <person name="Ichikawa N."/>
            <person name="Tasumi E."/>
            <person name="Hiraki A.T."/>
            <person name="Shimizu A."/>
            <person name="Kato Y."/>
            <person name="Nishiko R."/>
            <person name="Mori K."/>
            <person name="Fujita N."/>
            <person name="Imachi H."/>
            <person name="Takai K."/>
        </authorList>
    </citation>
    <scope>NUCLEOTIDE SEQUENCE [LARGE SCALE GENOMIC DNA]</scope>
    <source>
        <strain evidence="3">DSM 17711 / JCM 13418 / NBRC 101707 / SANAE</strain>
    </source>
</reference>
<dbReference type="PANTHER" id="PTHR38137">
    <property type="entry name" value="PRC-BARREL DOMAIN PROTEIN"/>
    <property type="match status" value="1"/>
</dbReference>
<dbReference type="FunCoup" id="D1Z2G8">
    <property type="interactions" value="1"/>
</dbReference>
<evidence type="ECO:0000313" key="3">
    <source>
        <dbReference type="Proteomes" id="UP000001882"/>
    </source>
</evidence>
<dbReference type="Pfam" id="PF05239">
    <property type="entry name" value="PRC"/>
    <property type="match status" value="1"/>
</dbReference>
<keyword evidence="3" id="KW-1185">Reference proteome</keyword>
<dbReference type="EMBL" id="AP011532">
    <property type="protein sequence ID" value="BAI62890.1"/>
    <property type="molecule type" value="Genomic_DNA"/>
</dbReference>
<dbReference type="Gene3D" id="2.30.30.240">
    <property type="entry name" value="PRC-barrel domain"/>
    <property type="match status" value="1"/>
</dbReference>
<protein>
    <recommendedName>
        <fullName evidence="1">PRC-barrel domain-containing protein</fullName>
    </recommendedName>
</protein>
<dbReference type="InParanoid" id="D1Z2G8"/>
<proteinExistence type="predicted"/>
<dbReference type="eggNOG" id="arCOG02155">
    <property type="taxonomic scope" value="Archaea"/>
</dbReference>
<evidence type="ECO:0000259" key="1">
    <source>
        <dbReference type="Pfam" id="PF05239"/>
    </source>
</evidence>
<sequence length="83" mass="9294">MVKVMAKKLSNKKIMGTDGSDMGILYNITCDMRTGDLIDLMVRPDMTLNVENYRTEDGFVLIPFSAVRAVKDYIVVDKKASTT</sequence>
<dbReference type="AlphaFoldDB" id="D1Z2G8"/>
<dbReference type="STRING" id="304371.MCP_2818"/>
<feature type="domain" description="PRC-barrel" evidence="1">
    <location>
        <begin position="6"/>
        <end position="79"/>
    </location>
</feature>
<dbReference type="OrthoDB" id="85079at2157"/>
<name>D1Z2G8_METPS</name>
<reference evidence="2 3" key="1">
    <citation type="journal article" date="2007" name="Appl. Environ. Microbiol.">
        <title>Isolation of key methanogens for global methane emission from rice paddy fields: a novel isolate affiliated with the clone cluster rice cluster I.</title>
        <authorList>
            <person name="Sakai S."/>
            <person name="Imachi H."/>
            <person name="Sekiguchi Y."/>
            <person name="Ohashi A."/>
            <person name="Harada H."/>
            <person name="Kamagata Y."/>
        </authorList>
    </citation>
    <scope>NUCLEOTIDE SEQUENCE [LARGE SCALE GENOMIC DNA]</scope>
    <source>
        <strain evidence="3">DSM 17711 / JCM 13418 / NBRC 101707 / SANAE</strain>
    </source>
</reference>
<dbReference type="GeneID" id="8682500"/>
<dbReference type="InterPro" id="IPR027275">
    <property type="entry name" value="PRC-brl_dom"/>
</dbReference>
<dbReference type="InterPro" id="IPR011033">
    <property type="entry name" value="PRC_barrel-like_sf"/>
</dbReference>
<dbReference type="PANTHER" id="PTHR38137:SF2">
    <property type="entry name" value="PRC-BARREL DOMAIN-CONTAINING PROTEIN"/>
    <property type="match status" value="1"/>
</dbReference>
<dbReference type="SUPFAM" id="SSF50346">
    <property type="entry name" value="PRC-barrel domain"/>
    <property type="match status" value="1"/>
</dbReference>
<organism evidence="2 3">
    <name type="scientific">Methanocella paludicola (strain DSM 17711 / JCM 13418 / NBRC 101707 / SANAE)</name>
    <dbReference type="NCBI Taxonomy" id="304371"/>
    <lineage>
        <taxon>Archaea</taxon>
        <taxon>Methanobacteriati</taxon>
        <taxon>Methanobacteriota</taxon>
        <taxon>Stenosarchaea group</taxon>
        <taxon>Methanomicrobia</taxon>
        <taxon>Methanocellales</taxon>
        <taxon>Methanocellaceae</taxon>
        <taxon>Methanocella</taxon>
    </lineage>
</organism>
<reference evidence="2 3" key="2">
    <citation type="journal article" date="2008" name="Int. J. Syst. Evol. Microbiol.">
        <title>Methanocella paludicola gen. nov., sp. nov., a methane-producing archaeon, the first isolate of the lineage 'Rice Cluster I', and proposal of the new archaeal order Methanocellales ord. nov.</title>
        <authorList>
            <person name="Sakai S."/>
            <person name="Imachi H."/>
            <person name="Hanada S."/>
            <person name="Ohashi A."/>
            <person name="Harada H."/>
            <person name="Kamagata Y."/>
        </authorList>
    </citation>
    <scope>NUCLEOTIDE SEQUENCE [LARGE SCALE GENOMIC DNA]</scope>
    <source>
        <strain evidence="3">DSM 17711 / JCM 13418 / NBRC 101707 / SANAE</strain>
    </source>
</reference>
<dbReference type="Proteomes" id="UP000001882">
    <property type="component" value="Chromosome"/>
</dbReference>
<dbReference type="KEGG" id="mpd:MCP_2818"/>
<dbReference type="RefSeq" id="WP_012901560.1">
    <property type="nucleotide sequence ID" value="NC_013665.1"/>
</dbReference>
<evidence type="ECO:0000313" key="2">
    <source>
        <dbReference type="EMBL" id="BAI62890.1"/>
    </source>
</evidence>
<gene>
    <name evidence="2" type="ordered locus">MCP_2818</name>
</gene>